<dbReference type="Pfam" id="PF02589">
    <property type="entry name" value="LUD_dom"/>
    <property type="match status" value="1"/>
</dbReference>
<proteinExistence type="predicted"/>
<dbReference type="InterPro" id="IPR003741">
    <property type="entry name" value="LUD_dom"/>
</dbReference>
<dbReference type="EMBL" id="QKNX01000002">
    <property type="protein sequence ID" value="TKR26037.1"/>
    <property type="molecule type" value="Genomic_DNA"/>
</dbReference>
<evidence type="ECO:0000313" key="2">
    <source>
        <dbReference type="EMBL" id="TKR26037.1"/>
    </source>
</evidence>
<dbReference type="InterPro" id="IPR037171">
    <property type="entry name" value="NagB/RpiA_transferase-like"/>
</dbReference>
<dbReference type="PANTHER" id="PTHR43682">
    <property type="entry name" value="LACTATE UTILIZATION PROTEIN C"/>
    <property type="match status" value="1"/>
</dbReference>
<dbReference type="AlphaFoldDB" id="A0A4U5JEE2"/>
<keyword evidence="3" id="KW-1185">Reference proteome</keyword>
<dbReference type="OrthoDB" id="199019at2157"/>
<sequence>MSMDLVAQFADSALETVDSCTRTDVAGFEEALSERLVEPAIGAPLTLESVTLEDTAVDTDPSVEDFRTAQTGVARAEVGLANYGTISIESRAGGDELVSLYPPRHVVVLDAADIVPDLAAAFDRFESAIRDARESGGPGASRVLATGPSATADMGELVEGVHGPKEVHVLVVEQ</sequence>
<dbReference type="InterPro" id="IPR024185">
    <property type="entry name" value="FTHF_cligase-like_sf"/>
</dbReference>
<reference evidence="2 3" key="1">
    <citation type="submission" date="2019-04" db="EMBL/GenBank/DDBJ databases">
        <title>Natronomonas sp. F20-122 a newhaloarchaeon isolated from a saline saltern of Isla Bacuta, Huelva, Spain.</title>
        <authorList>
            <person name="Duran-Viseras A."/>
            <person name="Sanchez-Porro C."/>
            <person name="Ventosa A."/>
        </authorList>
    </citation>
    <scope>NUCLEOTIDE SEQUENCE [LARGE SCALE GENOMIC DNA]</scope>
    <source>
        <strain evidence="2 3">F20-122</strain>
    </source>
</reference>
<name>A0A4U5JEE2_9EURY</name>
<dbReference type="Gene3D" id="3.40.50.10420">
    <property type="entry name" value="NagB/RpiA/CoA transferase-like"/>
    <property type="match status" value="1"/>
</dbReference>
<dbReference type="RefSeq" id="WP_137275955.1">
    <property type="nucleotide sequence ID" value="NZ_QKNX01000002.1"/>
</dbReference>
<dbReference type="Proteomes" id="UP000308037">
    <property type="component" value="Unassembled WGS sequence"/>
</dbReference>
<evidence type="ECO:0000313" key="3">
    <source>
        <dbReference type="Proteomes" id="UP000308037"/>
    </source>
</evidence>
<evidence type="ECO:0000259" key="1">
    <source>
        <dbReference type="Pfam" id="PF02589"/>
    </source>
</evidence>
<comment type="caution">
    <text evidence="2">The sequence shown here is derived from an EMBL/GenBank/DDBJ whole genome shotgun (WGS) entry which is preliminary data.</text>
</comment>
<dbReference type="SUPFAM" id="SSF100950">
    <property type="entry name" value="NagB/RpiA/CoA transferase-like"/>
    <property type="match status" value="1"/>
</dbReference>
<organism evidence="2 3">
    <name type="scientific">Natronomonas salsuginis</name>
    <dbReference type="NCBI Taxonomy" id="2217661"/>
    <lineage>
        <taxon>Archaea</taxon>
        <taxon>Methanobacteriati</taxon>
        <taxon>Methanobacteriota</taxon>
        <taxon>Stenosarchaea group</taxon>
        <taxon>Halobacteria</taxon>
        <taxon>Halobacteriales</taxon>
        <taxon>Natronomonadaceae</taxon>
        <taxon>Natronomonas</taxon>
    </lineage>
</organism>
<accession>A0A4U5JEE2</accession>
<gene>
    <name evidence="2" type="ORF">DM868_05955</name>
</gene>
<protein>
    <submittedName>
        <fullName evidence="2">Lactate utilization protein C</fullName>
    </submittedName>
</protein>
<feature type="domain" description="LUD" evidence="1">
    <location>
        <begin position="27"/>
        <end position="172"/>
    </location>
</feature>
<dbReference type="PANTHER" id="PTHR43682:SF1">
    <property type="entry name" value="LACTATE UTILIZATION PROTEIN C"/>
    <property type="match status" value="1"/>
</dbReference>